<reference evidence="1 2" key="1">
    <citation type="submission" date="2013-09" db="EMBL/GenBank/DDBJ databases">
        <title>Genome sequencing of Phaeobacter antarcticus sp. nov. SM1211.</title>
        <authorList>
            <person name="Zhang X.-Y."/>
            <person name="Liu C."/>
            <person name="Chen X.-L."/>
            <person name="Xie B.-B."/>
            <person name="Qin Q.-L."/>
            <person name="Rong J.-C."/>
            <person name="Zhang Y.-Z."/>
        </authorList>
    </citation>
    <scope>NUCLEOTIDE SEQUENCE [LARGE SCALE GENOMIC DNA]</scope>
    <source>
        <strain evidence="1 2">SM1211</strain>
    </source>
</reference>
<keyword evidence="2" id="KW-1185">Reference proteome</keyword>
<protein>
    <submittedName>
        <fullName evidence="1">Uncharacterized protein</fullName>
    </submittedName>
</protein>
<evidence type="ECO:0000313" key="1">
    <source>
        <dbReference type="EMBL" id="PIL13678.1"/>
    </source>
</evidence>
<proteinExistence type="predicted"/>
<gene>
    <name evidence="1" type="ORF">P775_27330</name>
</gene>
<dbReference type="Proteomes" id="UP000231259">
    <property type="component" value="Unassembled WGS sequence"/>
</dbReference>
<evidence type="ECO:0000313" key="2">
    <source>
        <dbReference type="Proteomes" id="UP000231259"/>
    </source>
</evidence>
<comment type="caution">
    <text evidence="1">The sequence shown here is derived from an EMBL/GenBank/DDBJ whole genome shotgun (WGS) entry which is preliminary data.</text>
</comment>
<organism evidence="1 2">
    <name type="scientific">Puniceibacterium antarcticum</name>
    <dbReference type="NCBI Taxonomy" id="1206336"/>
    <lineage>
        <taxon>Bacteria</taxon>
        <taxon>Pseudomonadati</taxon>
        <taxon>Pseudomonadota</taxon>
        <taxon>Alphaproteobacteria</taxon>
        <taxon>Rhodobacterales</taxon>
        <taxon>Paracoccaceae</taxon>
        <taxon>Puniceibacterium</taxon>
    </lineage>
</organism>
<dbReference type="AlphaFoldDB" id="A0A2G8QXN8"/>
<dbReference type="EMBL" id="AWWI01000182">
    <property type="protein sequence ID" value="PIL13678.1"/>
    <property type="molecule type" value="Genomic_DNA"/>
</dbReference>
<sequence length="50" mass="5072">MEPVWIAYGFDMAAAGGRVAADCQGGASPLAQAVRSPLAEVVPGVMLARI</sequence>
<accession>A0A2G8QXN8</accession>
<name>A0A2G8QXN8_9RHOB</name>